<name>M2N3T6_BAUPA</name>
<protein>
    <submittedName>
        <fullName evidence="1">Uncharacterized protein</fullName>
    </submittedName>
</protein>
<proteinExistence type="predicted"/>
<dbReference type="RefSeq" id="XP_007679719.1">
    <property type="nucleotide sequence ID" value="XM_007681529.1"/>
</dbReference>
<sequence>MCALYPRTTPSRWNCLPARKQWLHTGQTDVLSSVRIPGSDGPSSSSTSSKFVSVSAGRRFVTLVSTAPPNATTQPSLYLDLPW</sequence>
<keyword evidence="2" id="KW-1185">Reference proteome</keyword>
<dbReference type="GeneID" id="19107976"/>
<evidence type="ECO:0000313" key="1">
    <source>
        <dbReference type="EMBL" id="EMC93679.1"/>
    </source>
</evidence>
<reference evidence="1 2" key="1">
    <citation type="journal article" date="2012" name="PLoS Pathog.">
        <title>Diverse lifestyles and strategies of plant pathogenesis encoded in the genomes of eighteen Dothideomycetes fungi.</title>
        <authorList>
            <person name="Ohm R.A."/>
            <person name="Feau N."/>
            <person name="Henrissat B."/>
            <person name="Schoch C.L."/>
            <person name="Horwitz B.A."/>
            <person name="Barry K.W."/>
            <person name="Condon B.J."/>
            <person name="Copeland A.C."/>
            <person name="Dhillon B."/>
            <person name="Glaser F."/>
            <person name="Hesse C.N."/>
            <person name="Kosti I."/>
            <person name="LaButti K."/>
            <person name="Lindquist E.A."/>
            <person name="Lucas S."/>
            <person name="Salamov A.A."/>
            <person name="Bradshaw R.E."/>
            <person name="Ciuffetti L."/>
            <person name="Hamelin R.C."/>
            <person name="Kema G.H.J."/>
            <person name="Lawrence C."/>
            <person name="Scott J.A."/>
            <person name="Spatafora J.W."/>
            <person name="Turgeon B.G."/>
            <person name="de Wit P.J.G.M."/>
            <person name="Zhong S."/>
            <person name="Goodwin S.B."/>
            <person name="Grigoriev I.V."/>
        </authorList>
    </citation>
    <scope>NUCLEOTIDE SEQUENCE [LARGE SCALE GENOMIC DNA]</scope>
    <source>
        <strain evidence="1 2">UAMH 10762</strain>
    </source>
</reference>
<organism evidence="1 2">
    <name type="scientific">Baudoinia panamericana (strain UAMH 10762)</name>
    <name type="common">Angels' share fungus</name>
    <name type="synonym">Baudoinia compniacensis (strain UAMH 10762)</name>
    <dbReference type="NCBI Taxonomy" id="717646"/>
    <lineage>
        <taxon>Eukaryota</taxon>
        <taxon>Fungi</taxon>
        <taxon>Dikarya</taxon>
        <taxon>Ascomycota</taxon>
        <taxon>Pezizomycotina</taxon>
        <taxon>Dothideomycetes</taxon>
        <taxon>Dothideomycetidae</taxon>
        <taxon>Mycosphaerellales</taxon>
        <taxon>Teratosphaeriaceae</taxon>
        <taxon>Baudoinia</taxon>
    </lineage>
</organism>
<evidence type="ECO:0000313" key="2">
    <source>
        <dbReference type="Proteomes" id="UP000011761"/>
    </source>
</evidence>
<gene>
    <name evidence="1" type="ORF">BAUCODRAFT_125515</name>
</gene>
<dbReference type="KEGG" id="bcom:BAUCODRAFT_125515"/>
<accession>M2N3T6</accession>
<dbReference type="Proteomes" id="UP000011761">
    <property type="component" value="Unassembled WGS sequence"/>
</dbReference>
<dbReference type="HOGENOM" id="CLU_2542225_0_0_1"/>
<dbReference type="EMBL" id="KB445560">
    <property type="protein sequence ID" value="EMC93679.1"/>
    <property type="molecule type" value="Genomic_DNA"/>
</dbReference>
<dbReference type="AlphaFoldDB" id="M2N3T6"/>